<reference evidence="1" key="1">
    <citation type="journal article" date="2020" name="mSystems">
        <title>Genome- and Community-Level Interaction Insights into Carbon Utilization and Element Cycling Functions of Hydrothermarchaeota in Hydrothermal Sediment.</title>
        <authorList>
            <person name="Zhou Z."/>
            <person name="Liu Y."/>
            <person name="Xu W."/>
            <person name="Pan J."/>
            <person name="Luo Z.H."/>
            <person name="Li M."/>
        </authorList>
    </citation>
    <scope>NUCLEOTIDE SEQUENCE [LARGE SCALE GENOMIC DNA]</scope>
    <source>
        <strain evidence="1">SpSt-508</strain>
    </source>
</reference>
<dbReference type="AlphaFoldDB" id="A0A7C4LN45"/>
<sequence>MSGQVLHAAAILLMGTIGLAAEGKLVEVKQLPEGVAEKVAAALHPAGYQVRLGEAAACTIWLAKDLPAKADFQPTLNVKYPFSQGQLVGLLLVEQKTEFTDFRGQAVPAGVYTLRYAQQPVDGNHVGTSELYDFLLALPAKDDADPAPLTAYESLVKKSAATVGTNHPAIFALLPADSGAQPPVLEHDAGRELWQVTLAGKSGGKTIRLKLVVIGQSEG</sequence>
<accession>A0A7C4LN45</accession>
<comment type="caution">
    <text evidence="1">The sequence shown here is derived from an EMBL/GenBank/DDBJ whole genome shotgun (WGS) entry which is preliminary data.</text>
</comment>
<protein>
    <submittedName>
        <fullName evidence="1">Uncharacterized protein</fullName>
    </submittedName>
</protein>
<evidence type="ECO:0000313" key="1">
    <source>
        <dbReference type="EMBL" id="HGT40656.1"/>
    </source>
</evidence>
<organism evidence="1">
    <name type="scientific">Schlesneria paludicola</name>
    <dbReference type="NCBI Taxonomy" id="360056"/>
    <lineage>
        <taxon>Bacteria</taxon>
        <taxon>Pseudomonadati</taxon>
        <taxon>Planctomycetota</taxon>
        <taxon>Planctomycetia</taxon>
        <taxon>Planctomycetales</taxon>
        <taxon>Planctomycetaceae</taxon>
        <taxon>Schlesneria</taxon>
    </lineage>
</organism>
<gene>
    <name evidence="1" type="ORF">ENS64_15540</name>
</gene>
<dbReference type="EMBL" id="DSVQ01000018">
    <property type="protein sequence ID" value="HGT40656.1"/>
    <property type="molecule type" value="Genomic_DNA"/>
</dbReference>
<name>A0A7C4LN45_9PLAN</name>
<proteinExistence type="predicted"/>